<dbReference type="PANTHER" id="PTHR32071">
    <property type="entry name" value="TRANSCRIPTIONAL REGULATORY PROTEIN"/>
    <property type="match status" value="1"/>
</dbReference>
<dbReference type="SUPFAM" id="SSF52540">
    <property type="entry name" value="P-loop containing nucleoside triphosphate hydrolases"/>
    <property type="match status" value="1"/>
</dbReference>
<dbReference type="Pfam" id="PF25601">
    <property type="entry name" value="AAA_lid_14"/>
    <property type="match status" value="1"/>
</dbReference>
<dbReference type="AlphaFoldDB" id="A0A395LXR3"/>
<dbReference type="InterPro" id="IPR009057">
    <property type="entry name" value="Homeodomain-like_sf"/>
</dbReference>
<dbReference type="Gene3D" id="1.10.8.60">
    <property type="match status" value="1"/>
</dbReference>
<dbReference type="EMBL" id="PHFL01000067">
    <property type="protein sequence ID" value="RFM23356.1"/>
    <property type="molecule type" value="Genomic_DNA"/>
</dbReference>
<keyword evidence="1" id="KW-0547">Nucleotide-binding</keyword>
<dbReference type="SMART" id="SM00382">
    <property type="entry name" value="AAA"/>
    <property type="match status" value="1"/>
</dbReference>
<dbReference type="Gene3D" id="1.10.10.60">
    <property type="entry name" value="Homeodomain-like"/>
    <property type="match status" value="1"/>
</dbReference>
<dbReference type="InterPro" id="IPR058031">
    <property type="entry name" value="AAA_lid_NorR"/>
</dbReference>
<dbReference type="InterPro" id="IPR002197">
    <property type="entry name" value="HTH_Fis"/>
</dbReference>
<keyword evidence="3" id="KW-0805">Transcription regulation</keyword>
<dbReference type="FunFam" id="3.40.50.300:FF:000006">
    <property type="entry name" value="DNA-binding transcriptional regulator NtrC"/>
    <property type="match status" value="1"/>
</dbReference>
<keyword evidence="4" id="KW-0804">Transcription</keyword>
<dbReference type="GO" id="GO:0006355">
    <property type="term" value="P:regulation of DNA-templated transcription"/>
    <property type="evidence" value="ECO:0007669"/>
    <property type="project" value="InterPro"/>
</dbReference>
<proteinExistence type="predicted"/>
<protein>
    <submittedName>
        <fullName evidence="8">Sigma-54-dependent Fis family transcriptional regulator</fullName>
    </submittedName>
</protein>
<dbReference type="InterPro" id="IPR025662">
    <property type="entry name" value="Sigma_54_int_dom_ATP-bd_1"/>
</dbReference>
<reference evidence="8 9" key="1">
    <citation type="journal article" date="2011" name="ISME J.">
        <title>Community ecology of hot spring cyanobacterial mats: predominant populations and their functional potential.</title>
        <authorList>
            <person name="Klatt C.G."/>
            <person name="Wood J.M."/>
            <person name="Rusch D.B."/>
            <person name="Bateson M.M."/>
            <person name="Hamamura N."/>
            <person name="Heidelberg J.F."/>
            <person name="Grossman A.R."/>
            <person name="Bhaya D."/>
            <person name="Cohan F.M."/>
            <person name="Kuhl M."/>
            <person name="Bryant D.A."/>
            <person name="Ward D.M."/>
        </authorList>
    </citation>
    <scope>NUCLEOTIDE SEQUENCE [LARGE SCALE GENOMIC DNA]</scope>
    <source>
        <strain evidence="8">OS</strain>
    </source>
</reference>
<dbReference type="InterPro" id="IPR027417">
    <property type="entry name" value="P-loop_NTPase"/>
</dbReference>
<evidence type="ECO:0000256" key="1">
    <source>
        <dbReference type="ARBA" id="ARBA00022741"/>
    </source>
</evidence>
<comment type="caution">
    <text evidence="8">The sequence shown here is derived from an EMBL/GenBank/DDBJ whole genome shotgun (WGS) entry which is preliminary data.</text>
</comment>
<dbReference type="Pfam" id="PF00072">
    <property type="entry name" value="Response_reg"/>
    <property type="match status" value="1"/>
</dbReference>
<dbReference type="InterPro" id="IPR011006">
    <property type="entry name" value="CheY-like_superfamily"/>
</dbReference>
<evidence type="ECO:0000259" key="7">
    <source>
        <dbReference type="PROSITE" id="PS50110"/>
    </source>
</evidence>
<dbReference type="SUPFAM" id="SSF46689">
    <property type="entry name" value="Homeodomain-like"/>
    <property type="match status" value="1"/>
</dbReference>
<dbReference type="PROSITE" id="PS00676">
    <property type="entry name" value="SIGMA54_INTERACT_2"/>
    <property type="match status" value="1"/>
</dbReference>
<dbReference type="PROSITE" id="PS00675">
    <property type="entry name" value="SIGMA54_INTERACT_1"/>
    <property type="match status" value="1"/>
</dbReference>
<evidence type="ECO:0000313" key="9">
    <source>
        <dbReference type="Proteomes" id="UP000266389"/>
    </source>
</evidence>
<organism evidence="8 9">
    <name type="scientific">Candidatus Thermochlorobacter aerophilus</name>
    <dbReference type="NCBI Taxonomy" id="1868324"/>
    <lineage>
        <taxon>Bacteria</taxon>
        <taxon>Pseudomonadati</taxon>
        <taxon>Chlorobiota</taxon>
        <taxon>Chlorobiia</taxon>
        <taxon>Chlorobiales</taxon>
        <taxon>Candidatus Thermochlorobacteriaceae</taxon>
        <taxon>Candidatus Thermochlorobacter</taxon>
    </lineage>
</organism>
<name>A0A395LXR3_9BACT</name>
<keyword evidence="5" id="KW-0597">Phosphoprotein</keyword>
<evidence type="ECO:0000256" key="3">
    <source>
        <dbReference type="ARBA" id="ARBA00023015"/>
    </source>
</evidence>
<dbReference type="Proteomes" id="UP000266389">
    <property type="component" value="Unassembled WGS sequence"/>
</dbReference>
<dbReference type="InterPro" id="IPR003593">
    <property type="entry name" value="AAA+_ATPase"/>
</dbReference>
<dbReference type="Gene3D" id="3.40.50.2300">
    <property type="match status" value="1"/>
</dbReference>
<dbReference type="SUPFAM" id="SSF52172">
    <property type="entry name" value="CheY-like"/>
    <property type="match status" value="1"/>
</dbReference>
<dbReference type="GO" id="GO:0005524">
    <property type="term" value="F:ATP binding"/>
    <property type="evidence" value="ECO:0007669"/>
    <property type="project" value="UniProtKB-KW"/>
</dbReference>
<dbReference type="CDD" id="cd00156">
    <property type="entry name" value="REC"/>
    <property type="match status" value="1"/>
</dbReference>
<dbReference type="GO" id="GO:0000160">
    <property type="term" value="P:phosphorelay signal transduction system"/>
    <property type="evidence" value="ECO:0007669"/>
    <property type="project" value="InterPro"/>
</dbReference>
<evidence type="ECO:0000256" key="4">
    <source>
        <dbReference type="ARBA" id="ARBA00023163"/>
    </source>
</evidence>
<dbReference type="PROSITE" id="PS50110">
    <property type="entry name" value="RESPONSE_REGULATORY"/>
    <property type="match status" value="1"/>
</dbReference>
<accession>A0A395LXR3</accession>
<feature type="modified residue" description="4-aspartylphosphate" evidence="5">
    <location>
        <position position="52"/>
    </location>
</feature>
<dbReference type="PROSITE" id="PS50045">
    <property type="entry name" value="SIGMA54_INTERACT_4"/>
    <property type="match status" value="1"/>
</dbReference>
<evidence type="ECO:0000259" key="6">
    <source>
        <dbReference type="PROSITE" id="PS50045"/>
    </source>
</evidence>
<evidence type="ECO:0000256" key="5">
    <source>
        <dbReference type="PROSITE-ProRule" id="PRU00169"/>
    </source>
</evidence>
<evidence type="ECO:0000256" key="2">
    <source>
        <dbReference type="ARBA" id="ARBA00022840"/>
    </source>
</evidence>
<sequence length="474" mass="52439">MNPLIYVVDDDPSFRLLLERVLAKDFTLKTFSRAQDCLDAIDVEPPALVLTDYTMPDINGVELTGIIRKKYPSVAVIVLTGYGSVESAVEALKAGAFHYIEKNMSGAGATANFTVLRTLIARAIESASLKQETARYKSEVEQLKRKVRQTDAVELVGNSPAICALRTLIEQVARTDSTVLIRGETGTGKTVVARLIHRLSPRDATGELVEINCAAIPDNLLEAELFGYEPGAFTDARTTKKGLFEIAHNGTIFLDEIDATSLVVQSKLLSVLETRTFRRLGGHQPIFSNVRVIAATNAKIEEKVAQQKFREDLFFRINVVSIQMPPLRELGDDIILIAEKFISQFSREMNKPIAGLTEDAKAMLRVQEWKGNVRELRNVIERAVIFTPSGESIGPAQLALPAVYRTQNTVPNEHCFSIPIGKTLEEVKLAYIQAVLKSSSSFAEAARILGISTKTLWEIRKRYGIELSSESMLK</sequence>
<dbReference type="Gene3D" id="3.40.50.300">
    <property type="entry name" value="P-loop containing nucleotide triphosphate hydrolases"/>
    <property type="match status" value="1"/>
</dbReference>
<dbReference type="InterPro" id="IPR001789">
    <property type="entry name" value="Sig_transdc_resp-reg_receiver"/>
</dbReference>
<dbReference type="CDD" id="cd00009">
    <property type="entry name" value="AAA"/>
    <property type="match status" value="1"/>
</dbReference>
<gene>
    <name evidence="8" type="ORF">D0433_11505</name>
</gene>
<evidence type="ECO:0000313" key="8">
    <source>
        <dbReference type="EMBL" id="RFM23356.1"/>
    </source>
</evidence>
<dbReference type="InterPro" id="IPR025943">
    <property type="entry name" value="Sigma_54_int_dom_ATP-bd_2"/>
</dbReference>
<feature type="domain" description="Sigma-54 factor interaction" evidence="6">
    <location>
        <begin position="155"/>
        <end position="385"/>
    </location>
</feature>
<feature type="domain" description="Response regulatory" evidence="7">
    <location>
        <begin position="4"/>
        <end position="117"/>
    </location>
</feature>
<dbReference type="SMART" id="SM00448">
    <property type="entry name" value="REC"/>
    <property type="match status" value="1"/>
</dbReference>
<dbReference type="Pfam" id="PF02954">
    <property type="entry name" value="HTH_8"/>
    <property type="match status" value="1"/>
</dbReference>
<dbReference type="InterPro" id="IPR002078">
    <property type="entry name" value="Sigma_54_int"/>
</dbReference>
<keyword evidence="2" id="KW-0067">ATP-binding</keyword>
<dbReference type="Pfam" id="PF00158">
    <property type="entry name" value="Sigma54_activat"/>
    <property type="match status" value="1"/>
</dbReference>